<accession>Q7RUV9</accession>
<keyword evidence="3" id="KW-1185">Reference proteome</keyword>
<dbReference type="Proteomes" id="UP000001805">
    <property type="component" value="Chromosome 1, Linkage Group I"/>
</dbReference>
<evidence type="ECO:0000313" key="2">
    <source>
        <dbReference type="EMBL" id="EAA34903.3"/>
    </source>
</evidence>
<gene>
    <name evidence="2" type="ORF">NCU02849</name>
</gene>
<dbReference type="PaxDb" id="5141-EFNCRP00000002298"/>
<feature type="region of interest" description="Disordered" evidence="1">
    <location>
        <begin position="443"/>
        <end position="466"/>
    </location>
</feature>
<dbReference type="VEuPathDB" id="FungiDB:NCU02849"/>
<dbReference type="OrthoDB" id="6220758at2759"/>
<accession>Q6MVR3</accession>
<sequence length="507" mass="56909">MVPLPIHSPSPPSFNYYTLDSSSDLLKALFEILPSKPLTDHTDIQTRMTIFTKASSLGKASGALRHHGIIKAACKSTSTHVPFPAGIIDALQVSRHIYEQEGFVAEEVTDSHAVSPAEAALRTTAPHTSAASAGGGLNHFHGLLWSHWHPGPTAGVEYQTRHFSGSMRKQYAVIYDMSIWDWGDFSHIQPDHPIPPRPIMPGDEDYDPVTINAMPTHSEANVKADRSDIDPLAGHGPLWSHSYYHHHHHSQQSWAAYQTRQFSSFILGKISTAAVHDPSIWDWGFFSHVQPDHRIPPRPILPGDPHYDPVTINDMPSESEAIVKAERTPIDPLPMGLHRVILLPVGEALPEQTESEMDVRADRSPMEEDPLRARMRFRDYRPLMNAGRMTEQEIKRDMDRDMGFGYHAAASTGDFSGGETEGAYRKEIYIREERLFVEDFGEEDESMGTSFGEGEGTEGYEGQRGYFGEEGPALRRRYGMEEVVGMDRSAEEMELEDAMLLHFTRFR</sequence>
<dbReference type="HOGENOM" id="CLU_520886_0_0_1"/>
<name>Q7RUV9_NEUCR</name>
<organism evidence="2 3">
    <name type="scientific">Neurospora crassa (strain ATCC 24698 / 74-OR23-1A / CBS 708.71 / DSM 1257 / FGSC 987)</name>
    <dbReference type="NCBI Taxonomy" id="367110"/>
    <lineage>
        <taxon>Eukaryota</taxon>
        <taxon>Fungi</taxon>
        <taxon>Dikarya</taxon>
        <taxon>Ascomycota</taxon>
        <taxon>Pezizomycotina</taxon>
        <taxon>Sordariomycetes</taxon>
        <taxon>Sordariomycetidae</taxon>
        <taxon>Sordariales</taxon>
        <taxon>Sordariaceae</taxon>
        <taxon>Neurospora</taxon>
    </lineage>
</organism>
<dbReference type="GeneID" id="3880288"/>
<dbReference type="KEGG" id="ncr:NCU02849"/>
<dbReference type="AlphaFoldDB" id="Q7RUV9"/>
<dbReference type="RefSeq" id="XP_964139.3">
    <property type="nucleotide sequence ID" value="XM_959046.3"/>
</dbReference>
<dbReference type="STRING" id="367110.Q7RUV9"/>
<dbReference type="InParanoid" id="Q7RUV9"/>
<evidence type="ECO:0000313" key="3">
    <source>
        <dbReference type="Proteomes" id="UP000001805"/>
    </source>
</evidence>
<proteinExistence type="predicted"/>
<dbReference type="EMBL" id="CM002236">
    <property type="protein sequence ID" value="EAA34903.3"/>
    <property type="molecule type" value="Genomic_DNA"/>
</dbReference>
<evidence type="ECO:0000256" key="1">
    <source>
        <dbReference type="SAM" id="MobiDB-lite"/>
    </source>
</evidence>
<protein>
    <submittedName>
        <fullName evidence="2">Uncharacterized protein</fullName>
    </submittedName>
</protein>
<reference evidence="2 3" key="1">
    <citation type="journal article" date="2003" name="Nature">
        <title>The genome sequence of the filamentous fungus Neurospora crassa.</title>
        <authorList>
            <person name="Galagan J.E."/>
            <person name="Calvo S.E."/>
            <person name="Borkovich K.A."/>
            <person name="Selker E.U."/>
            <person name="Read N.D."/>
            <person name="Jaffe D."/>
            <person name="FitzHugh W."/>
            <person name="Ma L.J."/>
            <person name="Smirnov S."/>
            <person name="Purcell S."/>
            <person name="Rehman B."/>
            <person name="Elkins T."/>
            <person name="Engels R."/>
            <person name="Wang S."/>
            <person name="Nielsen C.B."/>
            <person name="Butler J."/>
            <person name="Endrizzi M."/>
            <person name="Qui D."/>
            <person name="Ianakiev P."/>
            <person name="Bell-Pedersen D."/>
            <person name="Nelson M.A."/>
            <person name="Werner-Washburne M."/>
            <person name="Selitrennikoff C.P."/>
            <person name="Kinsey J.A."/>
            <person name="Braun E.L."/>
            <person name="Zelter A."/>
            <person name="Schulte U."/>
            <person name="Kothe G.O."/>
            <person name="Jedd G."/>
            <person name="Mewes W."/>
            <person name="Staben C."/>
            <person name="Marcotte E."/>
            <person name="Greenberg D."/>
            <person name="Roy A."/>
            <person name="Foley K."/>
            <person name="Naylor J."/>
            <person name="Stange-Thomann N."/>
            <person name="Barrett R."/>
            <person name="Gnerre S."/>
            <person name="Kamal M."/>
            <person name="Kamvysselis M."/>
            <person name="Mauceli E."/>
            <person name="Bielke C."/>
            <person name="Rudd S."/>
            <person name="Frishman D."/>
            <person name="Krystofova S."/>
            <person name="Rasmussen C."/>
            <person name="Metzenberg R.L."/>
            <person name="Perkins D.D."/>
            <person name="Kroken S."/>
            <person name="Cogoni C."/>
            <person name="Macino G."/>
            <person name="Catcheside D."/>
            <person name="Li W."/>
            <person name="Pratt R.J."/>
            <person name="Osmani S.A."/>
            <person name="DeSouza C.P."/>
            <person name="Glass L."/>
            <person name="Orbach M.J."/>
            <person name="Berglund J.A."/>
            <person name="Voelker R."/>
            <person name="Yarden O."/>
            <person name="Plamann M."/>
            <person name="Seiler S."/>
            <person name="Dunlap J."/>
            <person name="Radford A."/>
            <person name="Aramayo R."/>
            <person name="Natvig D.O."/>
            <person name="Alex L.A."/>
            <person name="Mannhaupt G."/>
            <person name="Ebbole D.J."/>
            <person name="Freitag M."/>
            <person name="Paulsen I."/>
            <person name="Sachs M.S."/>
            <person name="Lander E.S."/>
            <person name="Nusbaum C."/>
            <person name="Birren B."/>
        </authorList>
    </citation>
    <scope>NUCLEOTIDE SEQUENCE [LARGE SCALE GENOMIC DNA]</scope>
    <source>
        <strain evidence="3">ATCC 24698 / 74-OR23-1A / CBS 708.71 / DSM 1257 / FGSC 987</strain>
    </source>
</reference>